<dbReference type="EMBL" id="AKWY02000004">
    <property type="protein sequence ID" value="EQA73554.1"/>
    <property type="molecule type" value="Genomic_DNA"/>
</dbReference>
<accession>T0FTH6</accession>
<dbReference type="Proteomes" id="UP000015442">
    <property type="component" value="Unassembled WGS sequence"/>
</dbReference>
<organism evidence="1 2">
    <name type="scientific">Leptospira noguchii serovar Panama str. CZ214</name>
    <dbReference type="NCBI Taxonomy" id="1001595"/>
    <lineage>
        <taxon>Bacteria</taxon>
        <taxon>Pseudomonadati</taxon>
        <taxon>Spirochaetota</taxon>
        <taxon>Spirochaetia</taxon>
        <taxon>Leptospirales</taxon>
        <taxon>Leptospiraceae</taxon>
        <taxon>Leptospira</taxon>
    </lineage>
</organism>
<proteinExistence type="predicted"/>
<protein>
    <submittedName>
        <fullName evidence="1">Uncharacterized protein</fullName>
    </submittedName>
</protein>
<evidence type="ECO:0000313" key="2">
    <source>
        <dbReference type="Proteomes" id="UP000015442"/>
    </source>
</evidence>
<evidence type="ECO:0000313" key="1">
    <source>
        <dbReference type="EMBL" id="EQA73554.1"/>
    </source>
</evidence>
<comment type="caution">
    <text evidence="1">The sequence shown here is derived from an EMBL/GenBank/DDBJ whole genome shotgun (WGS) entry which is preliminary data.</text>
</comment>
<sequence length="38" mass="4138">MERLILINSNQSSIAEQEKSNAAVFVGTTANPDFTVKL</sequence>
<name>T0FTH6_9LEPT</name>
<gene>
    <name evidence="1" type="ORF">LEP1GSC059_0389</name>
</gene>
<reference evidence="1 2" key="1">
    <citation type="submission" date="2013-05" db="EMBL/GenBank/DDBJ databases">
        <authorList>
            <person name="Harkins D.M."/>
            <person name="Durkin A.S."/>
            <person name="Brinkac L.M."/>
            <person name="Haft D.H."/>
            <person name="Selengut J.D."/>
            <person name="Sanka R."/>
            <person name="DePew J."/>
            <person name="Purushe J."/>
            <person name="Hartskeerl R.A."/>
            <person name="Ahmed A."/>
            <person name="van der Linden H."/>
            <person name="Goris M.G.A."/>
            <person name="Vinetz J.M."/>
            <person name="Sutton G.G."/>
            <person name="Nierman W.C."/>
            <person name="Fouts D.E."/>
        </authorList>
    </citation>
    <scope>NUCLEOTIDE SEQUENCE [LARGE SCALE GENOMIC DNA]</scope>
    <source>
        <strain evidence="1 2">CZ214</strain>
    </source>
</reference>
<dbReference type="AlphaFoldDB" id="T0FTH6"/>